<sequence>MAEHDEDLKQQNEAANEEAENKTQASNENEEVQSQDSEDNQNENNEEQSESNEQVDEKDQEIEQLKKEVDEKEDQFLRLRAEFENYKRRIQKENETLKKYQSQQVLTDILPTLDNLERALQIEGSDESFQSLKKGVQMVYDSLGKALEENGMEVIETTGHEFDPNVHQAVMQDDNSEYDSGIVTAELQKGYKLKERVLRAAMVKVNQ</sequence>
<dbReference type="FunFam" id="2.30.22.10:FF:000001">
    <property type="entry name" value="Protein GrpE"/>
    <property type="match status" value="1"/>
</dbReference>
<dbReference type="SUPFAM" id="SSF58014">
    <property type="entry name" value="Coiled-coil domain of nucleotide exchange factor GrpE"/>
    <property type="match status" value="1"/>
</dbReference>
<evidence type="ECO:0000256" key="13">
    <source>
        <dbReference type="SAM" id="MobiDB-lite"/>
    </source>
</evidence>
<dbReference type="SUPFAM" id="SSF51064">
    <property type="entry name" value="Head domain of nucleotide exchange factor GrpE"/>
    <property type="match status" value="1"/>
</dbReference>
<dbReference type="InterPro" id="IPR013805">
    <property type="entry name" value="GrpE_CC"/>
</dbReference>
<evidence type="ECO:0000256" key="6">
    <source>
        <dbReference type="ARBA" id="ARBA00023186"/>
    </source>
</evidence>
<keyword evidence="15" id="KW-1185">Reference proteome</keyword>
<dbReference type="GO" id="GO:0051082">
    <property type="term" value="F:unfolded protein binding"/>
    <property type="evidence" value="ECO:0007669"/>
    <property type="project" value="TreeGrafter"/>
</dbReference>
<proteinExistence type="inferred from homology"/>
<dbReference type="EMBL" id="AMSQ01000004">
    <property type="protein sequence ID" value="EKU49921.1"/>
    <property type="molecule type" value="Genomic_DNA"/>
</dbReference>
<dbReference type="STRING" id="1229783.C273_03465"/>
<dbReference type="PROSITE" id="PS01071">
    <property type="entry name" value="GRPE"/>
    <property type="match status" value="1"/>
</dbReference>
<protein>
    <recommendedName>
        <fullName evidence="8 10">Protein GrpE</fullName>
    </recommendedName>
    <alternativeName>
        <fullName evidence="9 10">HSP-70 cofactor</fullName>
    </alternativeName>
</protein>
<evidence type="ECO:0000256" key="10">
    <source>
        <dbReference type="HAMAP-Rule" id="MF_01151"/>
    </source>
</evidence>
<evidence type="ECO:0000256" key="1">
    <source>
        <dbReference type="ARBA" id="ARBA00004496"/>
    </source>
</evidence>
<keyword evidence="6 10" id="KW-0143">Chaperone</keyword>
<evidence type="ECO:0000256" key="7">
    <source>
        <dbReference type="ARBA" id="ARBA00053401"/>
    </source>
</evidence>
<keyword evidence="4 10" id="KW-0963">Cytoplasm</keyword>
<dbReference type="eggNOG" id="COG0576">
    <property type="taxonomic scope" value="Bacteria"/>
</dbReference>
<dbReference type="GO" id="GO:0005737">
    <property type="term" value="C:cytoplasm"/>
    <property type="evidence" value="ECO:0007669"/>
    <property type="project" value="UniProtKB-SubCell"/>
</dbReference>
<dbReference type="PANTHER" id="PTHR21237:SF23">
    <property type="entry name" value="GRPE PROTEIN HOMOLOG, MITOCHONDRIAL"/>
    <property type="match status" value="1"/>
</dbReference>
<dbReference type="RefSeq" id="WP_009382596.1">
    <property type="nucleotide sequence ID" value="NZ_AMSQ01000004.1"/>
</dbReference>
<evidence type="ECO:0000256" key="4">
    <source>
        <dbReference type="ARBA" id="ARBA00022490"/>
    </source>
</evidence>
<comment type="similarity">
    <text evidence="2 10 12">Belongs to the GrpE family.</text>
</comment>
<feature type="compositionally biased region" description="Acidic residues" evidence="13">
    <location>
        <begin position="28"/>
        <end position="54"/>
    </location>
</feature>
<dbReference type="PANTHER" id="PTHR21237">
    <property type="entry name" value="GRPE PROTEIN"/>
    <property type="match status" value="1"/>
</dbReference>
<comment type="subunit">
    <text evidence="3 10">Homodimer.</text>
</comment>
<evidence type="ECO:0000256" key="2">
    <source>
        <dbReference type="ARBA" id="ARBA00009054"/>
    </source>
</evidence>
<dbReference type="Proteomes" id="UP000009885">
    <property type="component" value="Unassembled WGS sequence"/>
</dbReference>
<comment type="caution">
    <text evidence="14">The sequence shown here is derived from an EMBL/GenBank/DDBJ whole genome shotgun (WGS) entry which is preliminary data.</text>
</comment>
<feature type="compositionally biased region" description="Basic and acidic residues" evidence="13">
    <location>
        <begin position="55"/>
        <end position="69"/>
    </location>
</feature>
<evidence type="ECO:0000256" key="5">
    <source>
        <dbReference type="ARBA" id="ARBA00023016"/>
    </source>
</evidence>
<gene>
    <name evidence="10" type="primary">grpE</name>
    <name evidence="14" type="ORF">C273_03465</name>
</gene>
<dbReference type="AlphaFoldDB" id="K9AV22"/>
<evidence type="ECO:0000256" key="11">
    <source>
        <dbReference type="RuleBase" id="RU000639"/>
    </source>
</evidence>
<dbReference type="GO" id="GO:0042803">
    <property type="term" value="F:protein homodimerization activity"/>
    <property type="evidence" value="ECO:0007669"/>
    <property type="project" value="InterPro"/>
</dbReference>
<feature type="region of interest" description="Disordered" evidence="13">
    <location>
        <begin position="1"/>
        <end position="69"/>
    </location>
</feature>
<dbReference type="CDD" id="cd00446">
    <property type="entry name" value="GrpE"/>
    <property type="match status" value="1"/>
</dbReference>
<dbReference type="GO" id="GO:0051087">
    <property type="term" value="F:protein-folding chaperone binding"/>
    <property type="evidence" value="ECO:0007669"/>
    <property type="project" value="InterPro"/>
</dbReference>
<organism evidence="14 15">
    <name type="scientific">Staphylococcus massiliensis S46</name>
    <dbReference type="NCBI Taxonomy" id="1229783"/>
    <lineage>
        <taxon>Bacteria</taxon>
        <taxon>Bacillati</taxon>
        <taxon>Bacillota</taxon>
        <taxon>Bacilli</taxon>
        <taxon>Bacillales</taxon>
        <taxon>Staphylococcaceae</taxon>
        <taxon>Staphylococcus</taxon>
    </lineage>
</organism>
<dbReference type="PRINTS" id="PR00773">
    <property type="entry name" value="GRPEPROTEIN"/>
</dbReference>
<feature type="compositionally biased region" description="Basic and acidic residues" evidence="13">
    <location>
        <begin position="1"/>
        <end position="10"/>
    </location>
</feature>
<evidence type="ECO:0000256" key="3">
    <source>
        <dbReference type="ARBA" id="ARBA00011738"/>
    </source>
</evidence>
<dbReference type="InterPro" id="IPR009012">
    <property type="entry name" value="GrpE_head"/>
</dbReference>
<evidence type="ECO:0000256" key="12">
    <source>
        <dbReference type="RuleBase" id="RU004478"/>
    </source>
</evidence>
<name>K9AV22_9STAP</name>
<keyword evidence="5 10" id="KW-0346">Stress response</keyword>
<dbReference type="Pfam" id="PF01025">
    <property type="entry name" value="GrpE"/>
    <property type="match status" value="1"/>
</dbReference>
<comment type="subcellular location">
    <subcellularLocation>
        <location evidence="1 10">Cytoplasm</location>
    </subcellularLocation>
</comment>
<comment type="function">
    <text evidence="7 10 11">Participates actively in the response to hyperosmotic and heat shock by preventing the aggregation of stress-denatured proteins, in association with DnaK and GrpE. It is the nucleotide exchange factor for DnaK and may function as a thermosensor. Unfolded proteins bind initially to DnaJ; upon interaction with the DnaJ-bound protein, DnaK hydrolyzes its bound ATP, resulting in the formation of a stable complex. GrpE releases ADP from DnaK; ATP binding to DnaK triggers the release of the substrate protein, thus completing the reaction cycle. Several rounds of ATP-dependent interactions between DnaJ, DnaK and GrpE are required for fully efficient folding.</text>
</comment>
<dbReference type="HAMAP" id="MF_01151">
    <property type="entry name" value="GrpE"/>
    <property type="match status" value="1"/>
</dbReference>
<accession>K9AV22</accession>
<dbReference type="Gene3D" id="2.30.22.10">
    <property type="entry name" value="Head domain of nucleotide exchange factor GrpE"/>
    <property type="match status" value="1"/>
</dbReference>
<evidence type="ECO:0000256" key="9">
    <source>
        <dbReference type="ARBA" id="ARBA00076414"/>
    </source>
</evidence>
<dbReference type="GO" id="GO:0006457">
    <property type="term" value="P:protein folding"/>
    <property type="evidence" value="ECO:0007669"/>
    <property type="project" value="InterPro"/>
</dbReference>
<evidence type="ECO:0000313" key="15">
    <source>
        <dbReference type="Proteomes" id="UP000009885"/>
    </source>
</evidence>
<dbReference type="OrthoDB" id="9812586at2"/>
<dbReference type="Gene3D" id="3.90.20.20">
    <property type="match status" value="1"/>
</dbReference>
<dbReference type="GO" id="GO:0000774">
    <property type="term" value="F:adenyl-nucleotide exchange factor activity"/>
    <property type="evidence" value="ECO:0007669"/>
    <property type="project" value="InterPro"/>
</dbReference>
<dbReference type="NCBIfam" id="NF010738">
    <property type="entry name" value="PRK14140.1"/>
    <property type="match status" value="1"/>
</dbReference>
<dbReference type="PATRIC" id="fig|1229783.3.peg.698"/>
<reference evidence="14 15" key="1">
    <citation type="journal article" date="2013" name="Genome Announc.">
        <title>Genome Sequence of Staphylococcus massiliensis Strain S46, Isolated from the Surface of Healthy Human Skin.</title>
        <authorList>
            <person name="Srivastav R."/>
            <person name="Singh A."/>
            <person name="Jangir P.K."/>
            <person name="Kumari C."/>
            <person name="Muduli S."/>
            <person name="Sharma R."/>
        </authorList>
    </citation>
    <scope>NUCLEOTIDE SEQUENCE [LARGE SCALE GENOMIC DNA]</scope>
    <source>
        <strain evidence="14 15">S46</strain>
    </source>
</reference>
<evidence type="ECO:0000313" key="14">
    <source>
        <dbReference type="EMBL" id="EKU49921.1"/>
    </source>
</evidence>
<dbReference type="InterPro" id="IPR000740">
    <property type="entry name" value="GrpE"/>
</dbReference>
<evidence type="ECO:0000256" key="8">
    <source>
        <dbReference type="ARBA" id="ARBA00072274"/>
    </source>
</evidence>